<protein>
    <submittedName>
        <fullName evidence="12">Methyl-accepting chemotaxis sensory transducer with Cache sensor</fullName>
    </submittedName>
</protein>
<organism evidence="12 13">
    <name type="scientific">Paraburkholderia phenazinium</name>
    <dbReference type="NCBI Taxonomy" id="60549"/>
    <lineage>
        <taxon>Bacteria</taxon>
        <taxon>Pseudomonadati</taxon>
        <taxon>Pseudomonadota</taxon>
        <taxon>Betaproteobacteria</taxon>
        <taxon>Burkholderiales</taxon>
        <taxon>Burkholderiaceae</taxon>
        <taxon>Paraburkholderia</taxon>
    </lineage>
</organism>
<evidence type="ECO:0000256" key="6">
    <source>
        <dbReference type="ARBA" id="ARBA00023136"/>
    </source>
</evidence>
<keyword evidence="3" id="KW-0488">Methylation</keyword>
<proteinExistence type="inferred from homology"/>
<feature type="domain" description="Methyl-accepting transducer" evidence="10">
    <location>
        <begin position="272"/>
        <end position="501"/>
    </location>
</feature>
<keyword evidence="6 9" id="KW-0472">Membrane</keyword>
<keyword evidence="13" id="KW-1185">Reference proteome</keyword>
<reference evidence="12 13" key="1">
    <citation type="submission" date="2016-11" db="EMBL/GenBank/DDBJ databases">
        <authorList>
            <person name="Jaros S."/>
            <person name="Januszkiewicz K."/>
            <person name="Wedrychowicz H."/>
        </authorList>
    </citation>
    <scope>NUCLEOTIDE SEQUENCE [LARGE SCALE GENOMIC DNA]</scope>
    <source>
        <strain evidence="12 13">GAS95</strain>
    </source>
</reference>
<dbReference type="AlphaFoldDB" id="A0A1N6ICN6"/>
<dbReference type="PROSITE" id="PS50885">
    <property type="entry name" value="HAMP"/>
    <property type="match status" value="1"/>
</dbReference>
<evidence type="ECO:0000256" key="5">
    <source>
        <dbReference type="ARBA" id="ARBA00022989"/>
    </source>
</evidence>
<keyword evidence="4 9" id="KW-0812">Transmembrane</keyword>
<dbReference type="Gene3D" id="3.30.450.20">
    <property type="entry name" value="PAS domain"/>
    <property type="match status" value="1"/>
</dbReference>
<evidence type="ECO:0000256" key="9">
    <source>
        <dbReference type="SAM" id="Phobius"/>
    </source>
</evidence>
<evidence type="ECO:0000256" key="7">
    <source>
        <dbReference type="ARBA" id="ARBA00029447"/>
    </source>
</evidence>
<comment type="subcellular location">
    <subcellularLocation>
        <location evidence="1">Cell membrane</location>
        <topology evidence="1">Multi-pass membrane protein</topology>
    </subcellularLocation>
</comment>
<dbReference type="SUPFAM" id="SSF58104">
    <property type="entry name" value="Methyl-accepting chemotaxis protein (MCP) signaling domain"/>
    <property type="match status" value="1"/>
</dbReference>
<dbReference type="InterPro" id="IPR051310">
    <property type="entry name" value="MCP_chemotaxis"/>
</dbReference>
<evidence type="ECO:0000256" key="4">
    <source>
        <dbReference type="ARBA" id="ARBA00022692"/>
    </source>
</evidence>
<sequence length="530" mass="56615">MRKLGFKQKLWLPLLVSLTALLLVSVSAAYLSYQTRIEERKNDLVNVAHIGLSIVEEYAALAQAGTLTDQQARQQALARLRDIRYGEDGYFLVINSRPQMVMHPIKPKMDGKDLSEAADADGRHHYVTFAATAQAPQGGFVDYVFPRPNVTPARAVDKLGYVVRYAPWDWIIATGAYVDDIDAAFHTSLYAAGGVFLVLAALLALLVAFTNRSIERTIGGDPHYAAEITEAIASGNLAIAIRTRKNDTDSLMQTIRQMRDALRRTISEIRGVADNVAVTAREIAGGNADLSARTESQAAALQQTASSLEQMTSMVHHTAENARSASQLATSAAQITDRGGAMVVEVVATMRDISGESQKMVDIIAVIEGIAFQTNILALNAAVEAARAGEEGRGFAVVASEVRNLAQRSAGAAKEIRGLIHNAVSKVGTGAELVEKTGTTIQEAQEAMARVTSIVQEIASAVGQQSAGIEQINLAVTQMDNVTQQNAALVEQAAAAAQSFDDQARQLQAAVAAFNVGERPHARAVSRGAD</sequence>
<dbReference type="InterPro" id="IPR004089">
    <property type="entry name" value="MCPsignal_dom"/>
</dbReference>
<dbReference type="PRINTS" id="PR00260">
    <property type="entry name" value="CHEMTRNSDUCR"/>
</dbReference>
<evidence type="ECO:0000256" key="1">
    <source>
        <dbReference type="ARBA" id="ARBA00004651"/>
    </source>
</evidence>
<evidence type="ECO:0000259" key="10">
    <source>
        <dbReference type="PROSITE" id="PS50111"/>
    </source>
</evidence>
<dbReference type="SMART" id="SM01049">
    <property type="entry name" value="Cache_2"/>
    <property type="match status" value="1"/>
</dbReference>
<dbReference type="InterPro" id="IPR003660">
    <property type="entry name" value="HAMP_dom"/>
</dbReference>
<dbReference type="GO" id="GO:0006935">
    <property type="term" value="P:chemotaxis"/>
    <property type="evidence" value="ECO:0007669"/>
    <property type="project" value="InterPro"/>
</dbReference>
<dbReference type="Pfam" id="PF00015">
    <property type="entry name" value="MCPsignal"/>
    <property type="match status" value="1"/>
</dbReference>
<keyword evidence="8" id="KW-0807">Transducer</keyword>
<dbReference type="FunFam" id="1.10.287.950:FF:000001">
    <property type="entry name" value="Methyl-accepting chemotaxis sensory transducer"/>
    <property type="match status" value="1"/>
</dbReference>
<dbReference type="OrthoDB" id="8555762at2"/>
<evidence type="ECO:0000259" key="11">
    <source>
        <dbReference type="PROSITE" id="PS50885"/>
    </source>
</evidence>
<dbReference type="SMART" id="SM00283">
    <property type="entry name" value="MA"/>
    <property type="match status" value="1"/>
</dbReference>
<dbReference type="PANTHER" id="PTHR43531:SF14">
    <property type="entry name" value="METHYL-ACCEPTING CHEMOTAXIS PROTEIN I-RELATED"/>
    <property type="match status" value="1"/>
</dbReference>
<evidence type="ECO:0000256" key="8">
    <source>
        <dbReference type="PROSITE-ProRule" id="PRU00284"/>
    </source>
</evidence>
<dbReference type="Gene3D" id="1.10.287.950">
    <property type="entry name" value="Methyl-accepting chemotaxis protein"/>
    <property type="match status" value="1"/>
</dbReference>
<accession>A0A1N6ICN6</accession>
<dbReference type="PANTHER" id="PTHR43531">
    <property type="entry name" value="PROTEIN ICFG"/>
    <property type="match status" value="1"/>
</dbReference>
<evidence type="ECO:0000256" key="2">
    <source>
        <dbReference type="ARBA" id="ARBA00022475"/>
    </source>
</evidence>
<dbReference type="GO" id="GO:0004888">
    <property type="term" value="F:transmembrane signaling receptor activity"/>
    <property type="evidence" value="ECO:0007669"/>
    <property type="project" value="InterPro"/>
</dbReference>
<evidence type="ECO:0000313" key="13">
    <source>
        <dbReference type="Proteomes" id="UP000185151"/>
    </source>
</evidence>
<feature type="transmembrane region" description="Helical" evidence="9">
    <location>
        <begin position="189"/>
        <end position="209"/>
    </location>
</feature>
<dbReference type="InterPro" id="IPR033480">
    <property type="entry name" value="sCache_2"/>
</dbReference>
<name>A0A1N6ICN6_9BURK</name>
<dbReference type="Pfam" id="PF17200">
    <property type="entry name" value="sCache_2"/>
    <property type="match status" value="1"/>
</dbReference>
<dbReference type="EMBL" id="FSRU01000001">
    <property type="protein sequence ID" value="SIO29786.1"/>
    <property type="molecule type" value="Genomic_DNA"/>
</dbReference>
<feature type="domain" description="HAMP" evidence="11">
    <location>
        <begin position="226"/>
        <end position="267"/>
    </location>
</feature>
<dbReference type="RefSeq" id="WP_074295536.1">
    <property type="nucleotide sequence ID" value="NZ_FSRU01000001.1"/>
</dbReference>
<keyword evidence="2" id="KW-1003">Cell membrane</keyword>
<evidence type="ECO:0000256" key="3">
    <source>
        <dbReference type="ARBA" id="ARBA00022481"/>
    </source>
</evidence>
<dbReference type="PROSITE" id="PS50111">
    <property type="entry name" value="CHEMOTAXIS_TRANSDUC_2"/>
    <property type="match status" value="1"/>
</dbReference>
<gene>
    <name evidence="12" type="ORF">SAMN05444165_2039</name>
</gene>
<keyword evidence="5 9" id="KW-1133">Transmembrane helix</keyword>
<dbReference type="GO" id="GO:0007165">
    <property type="term" value="P:signal transduction"/>
    <property type="evidence" value="ECO:0007669"/>
    <property type="project" value="UniProtKB-KW"/>
</dbReference>
<dbReference type="InterPro" id="IPR004090">
    <property type="entry name" value="Chemotax_Me-accpt_rcpt"/>
</dbReference>
<evidence type="ECO:0000313" key="12">
    <source>
        <dbReference type="EMBL" id="SIO29786.1"/>
    </source>
</evidence>
<dbReference type="CDD" id="cd11386">
    <property type="entry name" value="MCP_signal"/>
    <property type="match status" value="1"/>
</dbReference>
<dbReference type="GO" id="GO:0005886">
    <property type="term" value="C:plasma membrane"/>
    <property type="evidence" value="ECO:0007669"/>
    <property type="project" value="UniProtKB-SubCell"/>
</dbReference>
<comment type="similarity">
    <text evidence="7">Belongs to the methyl-accepting chemotaxis (MCP) protein family.</text>
</comment>
<dbReference type="Proteomes" id="UP000185151">
    <property type="component" value="Unassembled WGS sequence"/>
</dbReference>